<gene>
    <name evidence="1" type="ORF">BDN72DRAFT_896071</name>
</gene>
<dbReference type="EMBL" id="ML208306">
    <property type="protein sequence ID" value="TFK70846.1"/>
    <property type="molecule type" value="Genomic_DNA"/>
</dbReference>
<name>A0ACD3AZP2_9AGAR</name>
<reference evidence="1 2" key="1">
    <citation type="journal article" date="2019" name="Nat. Ecol. Evol.">
        <title>Megaphylogeny resolves global patterns of mushroom evolution.</title>
        <authorList>
            <person name="Varga T."/>
            <person name="Krizsan K."/>
            <person name="Foldi C."/>
            <person name="Dima B."/>
            <person name="Sanchez-Garcia M."/>
            <person name="Sanchez-Ramirez S."/>
            <person name="Szollosi G.J."/>
            <person name="Szarkandi J.G."/>
            <person name="Papp V."/>
            <person name="Albert L."/>
            <person name="Andreopoulos W."/>
            <person name="Angelini C."/>
            <person name="Antonin V."/>
            <person name="Barry K.W."/>
            <person name="Bougher N.L."/>
            <person name="Buchanan P."/>
            <person name="Buyck B."/>
            <person name="Bense V."/>
            <person name="Catcheside P."/>
            <person name="Chovatia M."/>
            <person name="Cooper J."/>
            <person name="Damon W."/>
            <person name="Desjardin D."/>
            <person name="Finy P."/>
            <person name="Geml J."/>
            <person name="Haridas S."/>
            <person name="Hughes K."/>
            <person name="Justo A."/>
            <person name="Karasinski D."/>
            <person name="Kautmanova I."/>
            <person name="Kiss B."/>
            <person name="Kocsube S."/>
            <person name="Kotiranta H."/>
            <person name="LaButti K.M."/>
            <person name="Lechner B.E."/>
            <person name="Liimatainen K."/>
            <person name="Lipzen A."/>
            <person name="Lukacs Z."/>
            <person name="Mihaltcheva S."/>
            <person name="Morgado L.N."/>
            <person name="Niskanen T."/>
            <person name="Noordeloos M.E."/>
            <person name="Ohm R.A."/>
            <person name="Ortiz-Santana B."/>
            <person name="Ovrebo C."/>
            <person name="Racz N."/>
            <person name="Riley R."/>
            <person name="Savchenko A."/>
            <person name="Shiryaev A."/>
            <person name="Soop K."/>
            <person name="Spirin V."/>
            <person name="Szebenyi C."/>
            <person name="Tomsovsky M."/>
            <person name="Tulloss R.E."/>
            <person name="Uehling J."/>
            <person name="Grigoriev I.V."/>
            <person name="Vagvolgyi C."/>
            <person name="Papp T."/>
            <person name="Martin F.M."/>
            <person name="Miettinen O."/>
            <person name="Hibbett D.S."/>
            <person name="Nagy L.G."/>
        </authorList>
    </citation>
    <scope>NUCLEOTIDE SEQUENCE [LARGE SCALE GENOMIC DNA]</scope>
    <source>
        <strain evidence="1 2">NL-1719</strain>
    </source>
</reference>
<evidence type="ECO:0000313" key="2">
    <source>
        <dbReference type="Proteomes" id="UP000308600"/>
    </source>
</evidence>
<dbReference type="Proteomes" id="UP000308600">
    <property type="component" value="Unassembled WGS sequence"/>
</dbReference>
<proteinExistence type="predicted"/>
<protein>
    <submittedName>
        <fullName evidence="1">Uncharacterized protein</fullName>
    </submittedName>
</protein>
<accession>A0ACD3AZP2</accession>
<sequence length="278" mass="31237">MSVPENEIWEERRAPQPTTGDVPDQIDMWSIYAKHRPLVDAEWMEEWKGLADKRTTIFSGLLSVMIVTCLRQTLRQAELGQSQRTVAALETVSLQLKSIAYILQNSSNPSIGLTEALLPPQPYVAKTGVANHTTPVANILWTLALVLSLMCAMGSLLVQSWLRTYQARIDGVDDIRAISRRRYYMHQGFKKYGVHVYVATIPAMLHASVFLFLAGLTAYLRSTNHLLGNVTLVLVSIFGGVYLVVSILGLFLQDWPYDTPISMVIKVIWRELGYVDLD</sequence>
<evidence type="ECO:0000313" key="1">
    <source>
        <dbReference type="EMBL" id="TFK70846.1"/>
    </source>
</evidence>
<keyword evidence="2" id="KW-1185">Reference proteome</keyword>
<organism evidence="1 2">
    <name type="scientific">Pluteus cervinus</name>
    <dbReference type="NCBI Taxonomy" id="181527"/>
    <lineage>
        <taxon>Eukaryota</taxon>
        <taxon>Fungi</taxon>
        <taxon>Dikarya</taxon>
        <taxon>Basidiomycota</taxon>
        <taxon>Agaricomycotina</taxon>
        <taxon>Agaricomycetes</taxon>
        <taxon>Agaricomycetidae</taxon>
        <taxon>Agaricales</taxon>
        <taxon>Pluteineae</taxon>
        <taxon>Pluteaceae</taxon>
        <taxon>Pluteus</taxon>
    </lineage>
</organism>